<evidence type="ECO:0000313" key="2">
    <source>
        <dbReference type="EMBL" id="HJD43867.1"/>
    </source>
</evidence>
<keyword evidence="1" id="KW-0472">Membrane</keyword>
<organism evidence="2 3">
    <name type="scientific">Candidatus Paenalcaligenes intestinipullorum</name>
    <dbReference type="NCBI Taxonomy" id="2838718"/>
    <lineage>
        <taxon>Bacteria</taxon>
        <taxon>Pseudomonadati</taxon>
        <taxon>Pseudomonadota</taxon>
        <taxon>Betaproteobacteria</taxon>
        <taxon>Burkholderiales</taxon>
        <taxon>Alcaligenaceae</taxon>
        <taxon>Paenalcaligenes</taxon>
    </lineage>
</organism>
<dbReference type="AlphaFoldDB" id="A0A9D2RGB0"/>
<dbReference type="EMBL" id="DWUQ01000044">
    <property type="protein sequence ID" value="HJD43867.1"/>
    <property type="molecule type" value="Genomic_DNA"/>
</dbReference>
<keyword evidence="1" id="KW-1133">Transmembrane helix</keyword>
<comment type="caution">
    <text evidence="2">The sequence shown here is derived from an EMBL/GenBank/DDBJ whole genome shotgun (WGS) entry which is preliminary data.</text>
</comment>
<accession>A0A9D2RGB0</accession>
<reference evidence="2" key="1">
    <citation type="journal article" date="2021" name="PeerJ">
        <title>Extensive microbial diversity within the chicken gut microbiome revealed by metagenomics and culture.</title>
        <authorList>
            <person name="Gilroy R."/>
            <person name="Ravi A."/>
            <person name="Getino M."/>
            <person name="Pursley I."/>
            <person name="Horton D.L."/>
            <person name="Alikhan N.F."/>
            <person name="Baker D."/>
            <person name="Gharbi K."/>
            <person name="Hall N."/>
            <person name="Watson M."/>
            <person name="Adriaenssens E.M."/>
            <person name="Foster-Nyarko E."/>
            <person name="Jarju S."/>
            <person name="Secka A."/>
            <person name="Antonio M."/>
            <person name="Oren A."/>
            <person name="Chaudhuri R.R."/>
            <person name="La Ragione R."/>
            <person name="Hildebrand F."/>
            <person name="Pallen M.J."/>
        </authorList>
    </citation>
    <scope>NUCLEOTIDE SEQUENCE</scope>
    <source>
        <strain evidence="2">9264</strain>
    </source>
</reference>
<reference evidence="2" key="2">
    <citation type="submission" date="2021-04" db="EMBL/GenBank/DDBJ databases">
        <authorList>
            <person name="Gilroy R."/>
        </authorList>
    </citation>
    <scope>NUCLEOTIDE SEQUENCE</scope>
    <source>
        <strain evidence="2">9264</strain>
    </source>
</reference>
<sequence>MSKRALMSILWPSFIMAGVMSAVVFAFVDPLELSLHGAQLTSRQPVYTLCFFLFWALFALCSSASVWLATRLAKVYDPVDLDRF</sequence>
<name>A0A9D2RGB0_9BURK</name>
<gene>
    <name evidence="2" type="ORF">H9906_02420</name>
</gene>
<protein>
    <recommendedName>
        <fullName evidence="4">Transmembrane protein</fullName>
    </recommendedName>
</protein>
<feature type="transmembrane region" description="Helical" evidence="1">
    <location>
        <begin position="46"/>
        <end position="69"/>
    </location>
</feature>
<evidence type="ECO:0008006" key="4">
    <source>
        <dbReference type="Google" id="ProtNLM"/>
    </source>
</evidence>
<proteinExistence type="predicted"/>
<dbReference type="Proteomes" id="UP000823889">
    <property type="component" value="Unassembled WGS sequence"/>
</dbReference>
<keyword evidence="1" id="KW-0812">Transmembrane</keyword>
<evidence type="ECO:0000256" key="1">
    <source>
        <dbReference type="SAM" id="Phobius"/>
    </source>
</evidence>
<evidence type="ECO:0000313" key="3">
    <source>
        <dbReference type="Proteomes" id="UP000823889"/>
    </source>
</evidence>